<evidence type="ECO:0000259" key="6">
    <source>
        <dbReference type="Pfam" id="PF00889"/>
    </source>
</evidence>
<protein>
    <recommendedName>
        <fullName evidence="2 5">Elongation factor Ts</fullName>
        <shortName evidence="5">EF-Ts</shortName>
    </recommendedName>
</protein>
<proteinExistence type="inferred from homology"/>
<evidence type="ECO:0000256" key="2">
    <source>
        <dbReference type="ARBA" id="ARBA00016956"/>
    </source>
</evidence>
<dbReference type="SUPFAM" id="SSF54713">
    <property type="entry name" value="Elongation factor Ts (EF-Ts), dimerisation domain"/>
    <property type="match status" value="2"/>
</dbReference>
<comment type="subcellular location">
    <subcellularLocation>
        <location evidence="5">Cytoplasm</location>
    </subcellularLocation>
</comment>
<dbReference type="CDD" id="cd14275">
    <property type="entry name" value="UBA_EF-Ts"/>
    <property type="match status" value="1"/>
</dbReference>
<evidence type="ECO:0000313" key="7">
    <source>
        <dbReference type="EMBL" id="PKQ69980.1"/>
    </source>
</evidence>
<dbReference type="AlphaFoldDB" id="A0A2N3IHZ2"/>
<comment type="caution">
    <text evidence="7">The sequence shown here is derived from an EMBL/GenBank/DDBJ whole genome shotgun (WGS) entry which is preliminary data.</text>
</comment>
<dbReference type="Gene3D" id="3.30.479.20">
    <property type="entry name" value="Elongation factor Ts, dimerisation domain"/>
    <property type="match status" value="2"/>
</dbReference>
<evidence type="ECO:0000313" key="8">
    <source>
        <dbReference type="Proteomes" id="UP000233387"/>
    </source>
</evidence>
<dbReference type="OrthoDB" id="9808348at2"/>
<name>A0A2N3IHZ2_9BACT</name>
<dbReference type="PANTHER" id="PTHR11741:SF0">
    <property type="entry name" value="ELONGATION FACTOR TS, MITOCHONDRIAL"/>
    <property type="match status" value="1"/>
</dbReference>
<sequence length="276" mass="30519">MAITAQDVNKLRQMTGMGMMDCKQALTEANGDFEKAIEFLRKKGEKISAKRADNETKEGVVMIYTNEAQNEGIMFAFNCETESVAKNAEFNALAERIMKAAIAQKPDTIEQLMQLASDGRTLQEYVTDFIGKVGEKILVTAYAKVAGEKVTSYLHSNNKLGVLVVLEGTNGVDYKEIGKDLAMQIAAMNPIAVDRADVPQHILDKELEIGMEQARNEGKPENMLEKIAQGKVNKFIKESTLLNQEFVKDSSKTVAQYLQGISKDLKVVAFKRISVA</sequence>
<keyword evidence="4 5" id="KW-0648">Protein biosynthesis</keyword>
<dbReference type="InterPro" id="IPR014039">
    <property type="entry name" value="Transl_elong_EFTs/EF1B_dimer"/>
</dbReference>
<evidence type="ECO:0000256" key="4">
    <source>
        <dbReference type="ARBA" id="ARBA00022917"/>
    </source>
</evidence>
<organism evidence="7 8">
    <name type="scientific">Raineya orbicola</name>
    <dbReference type="NCBI Taxonomy" id="2016530"/>
    <lineage>
        <taxon>Bacteria</taxon>
        <taxon>Pseudomonadati</taxon>
        <taxon>Bacteroidota</taxon>
        <taxon>Cytophagia</taxon>
        <taxon>Cytophagales</taxon>
        <taxon>Raineyaceae</taxon>
        <taxon>Raineya</taxon>
    </lineage>
</organism>
<evidence type="ECO:0000256" key="3">
    <source>
        <dbReference type="ARBA" id="ARBA00022768"/>
    </source>
</evidence>
<dbReference type="GO" id="GO:0003746">
    <property type="term" value="F:translation elongation factor activity"/>
    <property type="evidence" value="ECO:0007669"/>
    <property type="project" value="UniProtKB-UniRule"/>
</dbReference>
<dbReference type="HAMAP" id="MF_00050">
    <property type="entry name" value="EF_Ts"/>
    <property type="match status" value="1"/>
</dbReference>
<dbReference type="RefSeq" id="WP_101358311.1">
    <property type="nucleotide sequence ID" value="NZ_NKXO01000013.1"/>
</dbReference>
<feature type="domain" description="Translation elongation factor EFTs/EF1B dimerisation" evidence="6">
    <location>
        <begin position="73"/>
        <end position="275"/>
    </location>
</feature>
<keyword evidence="8" id="KW-1185">Reference proteome</keyword>
<dbReference type="NCBIfam" id="TIGR00116">
    <property type="entry name" value="tsf"/>
    <property type="match status" value="1"/>
</dbReference>
<evidence type="ECO:0000256" key="1">
    <source>
        <dbReference type="ARBA" id="ARBA00005532"/>
    </source>
</evidence>
<evidence type="ECO:0000256" key="5">
    <source>
        <dbReference type="HAMAP-Rule" id="MF_00050"/>
    </source>
</evidence>
<reference evidence="7 8" key="1">
    <citation type="submission" date="2017-06" db="EMBL/GenBank/DDBJ databases">
        <title>Raineya orbicola gen. nov., sp. nov. a slightly thermophilic bacterium of the phylum Bacteroidetes and the description of Raineyaceae fam. nov.</title>
        <authorList>
            <person name="Albuquerque L."/>
            <person name="Polonia A.R.M."/>
            <person name="Barroso C."/>
            <person name="Froufe H.J.C."/>
            <person name="Lage O."/>
            <person name="Lobo-Da-Cunha A."/>
            <person name="Egas C."/>
            <person name="Da Costa M.S."/>
        </authorList>
    </citation>
    <scope>NUCLEOTIDE SEQUENCE [LARGE SCALE GENOMIC DNA]</scope>
    <source>
        <strain evidence="7 8">SPSPC-11</strain>
    </source>
</reference>
<dbReference type="Gene3D" id="1.10.8.10">
    <property type="entry name" value="DNA helicase RuvA subunit, C-terminal domain"/>
    <property type="match status" value="1"/>
</dbReference>
<keyword evidence="3 5" id="KW-0251">Elongation factor</keyword>
<dbReference type="SUPFAM" id="SSF46934">
    <property type="entry name" value="UBA-like"/>
    <property type="match status" value="1"/>
</dbReference>
<comment type="similarity">
    <text evidence="1 5">Belongs to the EF-Ts family.</text>
</comment>
<accession>A0A2N3IHZ2</accession>
<dbReference type="InterPro" id="IPR009060">
    <property type="entry name" value="UBA-like_sf"/>
</dbReference>
<dbReference type="FunFam" id="1.10.286.20:FF:000001">
    <property type="entry name" value="Elongation factor Ts"/>
    <property type="match status" value="1"/>
</dbReference>
<dbReference type="PROSITE" id="PS01126">
    <property type="entry name" value="EF_TS_1"/>
    <property type="match status" value="1"/>
</dbReference>
<dbReference type="EMBL" id="NKXO01000013">
    <property type="protein sequence ID" value="PKQ69980.1"/>
    <property type="molecule type" value="Genomic_DNA"/>
</dbReference>
<gene>
    <name evidence="5" type="primary">tsf</name>
    <name evidence="7" type="ORF">Rain11_1045</name>
</gene>
<comment type="caution">
    <text evidence="5">Lacks conserved residue(s) required for the propagation of feature annotation.</text>
</comment>
<dbReference type="PANTHER" id="PTHR11741">
    <property type="entry name" value="ELONGATION FACTOR TS"/>
    <property type="match status" value="1"/>
</dbReference>
<comment type="function">
    <text evidence="5">Associates with the EF-Tu.GDP complex and induces the exchange of GDP to GTP. It remains bound to the aminoacyl-tRNA.EF-Tu.GTP complex up to the GTP hydrolysis stage on the ribosome.</text>
</comment>
<dbReference type="FunFam" id="1.10.8.10:FF:000001">
    <property type="entry name" value="Elongation factor Ts"/>
    <property type="match status" value="1"/>
</dbReference>
<dbReference type="Gene3D" id="1.10.286.20">
    <property type="match status" value="1"/>
</dbReference>
<dbReference type="Pfam" id="PF00889">
    <property type="entry name" value="EF_TS"/>
    <property type="match status" value="1"/>
</dbReference>
<dbReference type="GO" id="GO:0005737">
    <property type="term" value="C:cytoplasm"/>
    <property type="evidence" value="ECO:0007669"/>
    <property type="project" value="UniProtKB-SubCell"/>
</dbReference>
<keyword evidence="5" id="KW-0963">Cytoplasm</keyword>
<dbReference type="InterPro" id="IPR001816">
    <property type="entry name" value="Transl_elong_EFTs/EF1B"/>
</dbReference>
<dbReference type="InterPro" id="IPR018101">
    <property type="entry name" value="Transl_elong_Ts_CS"/>
</dbReference>
<dbReference type="Proteomes" id="UP000233387">
    <property type="component" value="Unassembled WGS sequence"/>
</dbReference>
<dbReference type="InterPro" id="IPR036402">
    <property type="entry name" value="EF-Ts_dimer_sf"/>
</dbReference>